<feature type="transmembrane region" description="Helical" evidence="1">
    <location>
        <begin position="55"/>
        <end position="74"/>
    </location>
</feature>
<accession>A0A915ETY9</accession>
<dbReference type="Proteomes" id="UP000887574">
    <property type="component" value="Unplaced"/>
</dbReference>
<evidence type="ECO:0000313" key="3">
    <source>
        <dbReference type="WBParaSite" id="jg9791"/>
    </source>
</evidence>
<keyword evidence="1" id="KW-0472">Membrane</keyword>
<evidence type="ECO:0000256" key="1">
    <source>
        <dbReference type="SAM" id="Phobius"/>
    </source>
</evidence>
<dbReference type="WBParaSite" id="jg9791">
    <property type="protein sequence ID" value="jg9791"/>
    <property type="gene ID" value="jg9791"/>
</dbReference>
<keyword evidence="1" id="KW-0812">Transmembrane</keyword>
<organism evidence="2 3">
    <name type="scientific">Ditylenchus dipsaci</name>
    <dbReference type="NCBI Taxonomy" id="166011"/>
    <lineage>
        <taxon>Eukaryota</taxon>
        <taxon>Metazoa</taxon>
        <taxon>Ecdysozoa</taxon>
        <taxon>Nematoda</taxon>
        <taxon>Chromadorea</taxon>
        <taxon>Rhabditida</taxon>
        <taxon>Tylenchina</taxon>
        <taxon>Tylenchomorpha</taxon>
        <taxon>Sphaerularioidea</taxon>
        <taxon>Anguinidae</taxon>
        <taxon>Anguininae</taxon>
        <taxon>Ditylenchus</taxon>
    </lineage>
</organism>
<reference evidence="3" key="1">
    <citation type="submission" date="2022-11" db="UniProtKB">
        <authorList>
            <consortium name="WormBaseParasite"/>
        </authorList>
    </citation>
    <scope>IDENTIFICATION</scope>
</reference>
<feature type="transmembrane region" description="Helical" evidence="1">
    <location>
        <begin position="140"/>
        <end position="166"/>
    </location>
</feature>
<proteinExistence type="predicted"/>
<sequence length="185" mass="21848">MDSSIIYNDPKYQCGYCFKMHVERGAFVLAIIGVIASIISFLLFCTLLFTRLQNFYMIAVSIIAMIMYLSIIYAQKRREPWLFLPYLYYWSICLILGLLLRTLQISMMIVLPISWSKNSRRSCVTPGSTFTYTLYNSTFFLVYFIIRNFITIFLSVWIFSVIYRAYKYMKDEQSIRVAPPTLHKI</sequence>
<dbReference type="AlphaFoldDB" id="A0A915ETY9"/>
<name>A0A915ETY9_9BILA</name>
<keyword evidence="2" id="KW-1185">Reference proteome</keyword>
<protein>
    <submittedName>
        <fullName evidence="3">Uncharacterized protein</fullName>
    </submittedName>
</protein>
<keyword evidence="1" id="KW-1133">Transmembrane helix</keyword>
<feature type="transmembrane region" description="Helical" evidence="1">
    <location>
        <begin position="26"/>
        <end position="49"/>
    </location>
</feature>
<feature type="transmembrane region" description="Helical" evidence="1">
    <location>
        <begin position="86"/>
        <end position="111"/>
    </location>
</feature>
<evidence type="ECO:0000313" key="2">
    <source>
        <dbReference type="Proteomes" id="UP000887574"/>
    </source>
</evidence>